<gene>
    <name evidence="1" type="ORF">BV25DRAFT_1841125</name>
</gene>
<protein>
    <submittedName>
        <fullName evidence="1">Uncharacterized protein</fullName>
    </submittedName>
</protein>
<accession>A0ACB8SQV1</accession>
<evidence type="ECO:0000313" key="1">
    <source>
        <dbReference type="EMBL" id="KAI0058301.1"/>
    </source>
</evidence>
<sequence>MSASKKVVVNVTVPASSDDVTVEVNLDLEKLASGVPYTVTTACVSEDCGAPTPLPTPTSSSSTGGARASSVAYYVGPTAGAGPMGLFSGHPDVVVHAEKKGRSTVFSGLEKLWRALVYGLRSRARASTGKVPNSMSSGSA</sequence>
<reference evidence="1" key="1">
    <citation type="submission" date="2021-03" db="EMBL/GenBank/DDBJ databases">
        <authorList>
            <consortium name="DOE Joint Genome Institute"/>
            <person name="Ahrendt S."/>
            <person name="Looney B.P."/>
            <person name="Miyauchi S."/>
            <person name="Morin E."/>
            <person name="Drula E."/>
            <person name="Courty P.E."/>
            <person name="Chicoki N."/>
            <person name="Fauchery L."/>
            <person name="Kohler A."/>
            <person name="Kuo A."/>
            <person name="Labutti K."/>
            <person name="Pangilinan J."/>
            <person name="Lipzen A."/>
            <person name="Riley R."/>
            <person name="Andreopoulos W."/>
            <person name="He G."/>
            <person name="Johnson J."/>
            <person name="Barry K.W."/>
            <person name="Grigoriev I.V."/>
            <person name="Nagy L."/>
            <person name="Hibbett D."/>
            <person name="Henrissat B."/>
            <person name="Matheny P.B."/>
            <person name="Labbe J."/>
            <person name="Martin F."/>
        </authorList>
    </citation>
    <scope>NUCLEOTIDE SEQUENCE</scope>
    <source>
        <strain evidence="1">HHB10654</strain>
    </source>
</reference>
<evidence type="ECO:0000313" key="2">
    <source>
        <dbReference type="Proteomes" id="UP000814140"/>
    </source>
</evidence>
<organism evidence="1 2">
    <name type="scientific">Artomyces pyxidatus</name>
    <dbReference type="NCBI Taxonomy" id="48021"/>
    <lineage>
        <taxon>Eukaryota</taxon>
        <taxon>Fungi</taxon>
        <taxon>Dikarya</taxon>
        <taxon>Basidiomycota</taxon>
        <taxon>Agaricomycotina</taxon>
        <taxon>Agaricomycetes</taxon>
        <taxon>Russulales</taxon>
        <taxon>Auriscalpiaceae</taxon>
        <taxon>Artomyces</taxon>
    </lineage>
</organism>
<reference evidence="1" key="2">
    <citation type="journal article" date="2022" name="New Phytol.">
        <title>Evolutionary transition to the ectomycorrhizal habit in the genomes of a hyperdiverse lineage of mushroom-forming fungi.</title>
        <authorList>
            <person name="Looney B."/>
            <person name="Miyauchi S."/>
            <person name="Morin E."/>
            <person name="Drula E."/>
            <person name="Courty P.E."/>
            <person name="Kohler A."/>
            <person name="Kuo A."/>
            <person name="LaButti K."/>
            <person name="Pangilinan J."/>
            <person name="Lipzen A."/>
            <person name="Riley R."/>
            <person name="Andreopoulos W."/>
            <person name="He G."/>
            <person name="Johnson J."/>
            <person name="Nolan M."/>
            <person name="Tritt A."/>
            <person name="Barry K.W."/>
            <person name="Grigoriev I.V."/>
            <person name="Nagy L.G."/>
            <person name="Hibbett D."/>
            <person name="Henrissat B."/>
            <person name="Matheny P.B."/>
            <person name="Labbe J."/>
            <person name="Martin F.M."/>
        </authorList>
    </citation>
    <scope>NUCLEOTIDE SEQUENCE</scope>
    <source>
        <strain evidence="1">HHB10654</strain>
    </source>
</reference>
<proteinExistence type="predicted"/>
<comment type="caution">
    <text evidence="1">The sequence shown here is derived from an EMBL/GenBank/DDBJ whole genome shotgun (WGS) entry which is preliminary data.</text>
</comment>
<keyword evidence="2" id="KW-1185">Reference proteome</keyword>
<dbReference type="Proteomes" id="UP000814140">
    <property type="component" value="Unassembled WGS sequence"/>
</dbReference>
<dbReference type="EMBL" id="MU277237">
    <property type="protein sequence ID" value="KAI0058301.1"/>
    <property type="molecule type" value="Genomic_DNA"/>
</dbReference>
<name>A0ACB8SQV1_9AGAM</name>